<evidence type="ECO:0000313" key="2">
    <source>
        <dbReference type="Proteomes" id="UP000499080"/>
    </source>
</evidence>
<dbReference type="Proteomes" id="UP000499080">
    <property type="component" value="Unassembled WGS sequence"/>
</dbReference>
<proteinExistence type="predicted"/>
<dbReference type="AlphaFoldDB" id="A0A4Y2BNR6"/>
<comment type="caution">
    <text evidence="1">The sequence shown here is derived from an EMBL/GenBank/DDBJ whole genome shotgun (WGS) entry which is preliminary data.</text>
</comment>
<evidence type="ECO:0000313" key="1">
    <source>
        <dbReference type="EMBL" id="GBL92834.1"/>
    </source>
</evidence>
<organism evidence="1 2">
    <name type="scientific">Araneus ventricosus</name>
    <name type="common">Orbweaver spider</name>
    <name type="synonym">Epeira ventricosa</name>
    <dbReference type="NCBI Taxonomy" id="182803"/>
    <lineage>
        <taxon>Eukaryota</taxon>
        <taxon>Metazoa</taxon>
        <taxon>Ecdysozoa</taxon>
        <taxon>Arthropoda</taxon>
        <taxon>Chelicerata</taxon>
        <taxon>Arachnida</taxon>
        <taxon>Araneae</taxon>
        <taxon>Araneomorphae</taxon>
        <taxon>Entelegynae</taxon>
        <taxon>Araneoidea</taxon>
        <taxon>Araneidae</taxon>
        <taxon>Araneus</taxon>
    </lineage>
</organism>
<accession>A0A4Y2BNR6</accession>
<reference evidence="1 2" key="1">
    <citation type="journal article" date="2019" name="Sci. Rep.">
        <title>Orb-weaving spider Araneus ventricosus genome elucidates the spidroin gene catalogue.</title>
        <authorList>
            <person name="Kono N."/>
            <person name="Nakamura H."/>
            <person name="Ohtoshi R."/>
            <person name="Moran D.A.P."/>
            <person name="Shinohara A."/>
            <person name="Yoshida Y."/>
            <person name="Fujiwara M."/>
            <person name="Mori M."/>
            <person name="Tomita M."/>
            <person name="Arakawa K."/>
        </authorList>
    </citation>
    <scope>NUCLEOTIDE SEQUENCE [LARGE SCALE GENOMIC DNA]</scope>
</reference>
<protein>
    <submittedName>
        <fullName evidence="1">Uncharacterized protein</fullName>
    </submittedName>
</protein>
<name>A0A4Y2BNR6_ARAVE</name>
<gene>
    <name evidence="1" type="ORF">AVEN_51224_1</name>
</gene>
<sequence>MELGLLASRIFTPFVIVRFGVVTDSSQMALLCILWQRLPPPWELDCVAGMETEGMA</sequence>
<keyword evidence="2" id="KW-1185">Reference proteome</keyword>
<dbReference type="EMBL" id="BGPR01083792">
    <property type="protein sequence ID" value="GBL92834.1"/>
    <property type="molecule type" value="Genomic_DNA"/>
</dbReference>